<dbReference type="GO" id="GO:0016020">
    <property type="term" value="C:membrane"/>
    <property type="evidence" value="ECO:0007669"/>
    <property type="project" value="InterPro"/>
</dbReference>
<feature type="transmembrane region" description="Helical" evidence="2">
    <location>
        <begin position="244"/>
        <end position="264"/>
    </location>
</feature>
<keyword evidence="2" id="KW-0472">Membrane</keyword>
<feature type="transmembrane region" description="Helical" evidence="2">
    <location>
        <begin position="451"/>
        <end position="470"/>
    </location>
</feature>
<sequence>MAGFRFIDLAKPFLPLIPEVEIPYEKIGFDEKVVYTIISALIYLFTQFPLAGVAKDVGAGSVQDPIYFLRSVFASEPRTLLEFGIFPIVSSALLLQLLAGLKIVKVNFKLRQDRELFQTLTKMIAILQYFLLANVFIFSGFYGENLSVVAIVLLNVQLVAAGIFATLLVEVVDKGYGFGSGAMAVSVVATATSFVADVFGVTQFPVDGDGHREAQGAFINLTQSLRSSHKTYTSAILGAFNRDYLPNLTTAFLVVGLAAVSGWLQNFRIELSIRSTRARGINNVYPIRLLYTGGLPLLFSYVLLFYIHIGAFILIQIVAKNDPSSLIYKLLGGYSSVNNLLYVPQFPLSLLTPSKSLIENLTRQPLTAFTFTAFLVVSSVWFAVVWQGISGSSARDISVQFKEQGITLTGRREQSVAKELEKVIPVASGAGAGVLAVIVATGELLGLKGKGASIVIGITSAFALLELITVDYQQSGGQSALAQVLGAPGGGF</sequence>
<feature type="transmembrane region" description="Helical" evidence="2">
    <location>
        <begin position="33"/>
        <end position="54"/>
    </location>
</feature>
<proteinExistence type="inferred from homology"/>
<keyword evidence="2" id="KW-1133">Transmembrane helix</keyword>
<organism evidence="4 5">
    <name type="scientific">Lachancea mirantina</name>
    <dbReference type="NCBI Taxonomy" id="1230905"/>
    <lineage>
        <taxon>Eukaryota</taxon>
        <taxon>Fungi</taxon>
        <taxon>Dikarya</taxon>
        <taxon>Ascomycota</taxon>
        <taxon>Saccharomycotina</taxon>
        <taxon>Saccharomycetes</taxon>
        <taxon>Saccharomycetales</taxon>
        <taxon>Saccharomycetaceae</taxon>
        <taxon>Lachancea</taxon>
    </lineage>
</organism>
<dbReference type="EMBL" id="LT598468">
    <property type="protein sequence ID" value="SCV03788.1"/>
    <property type="molecule type" value="Genomic_DNA"/>
</dbReference>
<feature type="domain" description="Translocon Sec61/SecY plug" evidence="3">
    <location>
        <begin position="41"/>
        <end position="76"/>
    </location>
</feature>
<feature type="transmembrane region" description="Helical" evidence="2">
    <location>
        <begin position="298"/>
        <end position="319"/>
    </location>
</feature>
<dbReference type="PANTHER" id="PTHR10906">
    <property type="entry name" value="SECY/SEC61-ALPHA FAMILY MEMBER"/>
    <property type="match status" value="1"/>
</dbReference>
<keyword evidence="5" id="KW-1185">Reference proteome</keyword>
<dbReference type="PIRSF" id="PIRSF004557">
    <property type="entry name" value="SecY"/>
    <property type="match status" value="1"/>
</dbReference>
<evidence type="ECO:0000256" key="2">
    <source>
        <dbReference type="SAM" id="Phobius"/>
    </source>
</evidence>
<gene>
    <name evidence="4" type="ORF">LAMI_0H10968G</name>
</gene>
<dbReference type="Gene3D" id="1.10.3370.10">
    <property type="entry name" value="SecY subunit domain"/>
    <property type="match status" value="1"/>
</dbReference>
<evidence type="ECO:0000256" key="1">
    <source>
        <dbReference type="RuleBase" id="RU004349"/>
    </source>
</evidence>
<dbReference type="InterPro" id="IPR023201">
    <property type="entry name" value="SecY_dom_sf"/>
</dbReference>
<dbReference type="OrthoDB" id="420669at2759"/>
<feature type="transmembrane region" description="Helical" evidence="2">
    <location>
        <begin position="176"/>
        <end position="196"/>
    </location>
</feature>
<accession>A0A1G4KH00</accession>
<dbReference type="Pfam" id="PF00344">
    <property type="entry name" value="SecY"/>
    <property type="match status" value="1"/>
</dbReference>
<evidence type="ECO:0000259" key="3">
    <source>
        <dbReference type="Pfam" id="PF10559"/>
    </source>
</evidence>
<evidence type="ECO:0000313" key="5">
    <source>
        <dbReference type="Proteomes" id="UP000191024"/>
    </source>
</evidence>
<dbReference type="Pfam" id="PF10559">
    <property type="entry name" value="Plug_translocon"/>
    <property type="match status" value="1"/>
</dbReference>
<dbReference type="STRING" id="1230905.A0A1G4KH00"/>
<protein>
    <submittedName>
        <fullName evidence="4">LAMI_0H10968g1_1</fullName>
    </submittedName>
</protein>
<dbReference type="AlphaFoldDB" id="A0A1G4KH00"/>
<feature type="transmembrane region" description="Helical" evidence="2">
    <location>
        <begin position="124"/>
        <end position="142"/>
    </location>
</feature>
<dbReference type="SUPFAM" id="SSF103491">
    <property type="entry name" value="Preprotein translocase SecY subunit"/>
    <property type="match status" value="1"/>
</dbReference>
<feature type="transmembrane region" description="Helical" evidence="2">
    <location>
        <begin position="83"/>
        <end position="104"/>
    </location>
</feature>
<dbReference type="Proteomes" id="UP000191024">
    <property type="component" value="Chromosome H"/>
</dbReference>
<feature type="transmembrane region" description="Helical" evidence="2">
    <location>
        <begin position="148"/>
        <end position="169"/>
    </location>
</feature>
<reference evidence="5" key="1">
    <citation type="submission" date="2016-03" db="EMBL/GenBank/DDBJ databases">
        <authorList>
            <person name="Devillers H."/>
        </authorList>
    </citation>
    <scope>NUCLEOTIDE SEQUENCE [LARGE SCALE GENOMIC DNA]</scope>
</reference>
<keyword evidence="2" id="KW-0812">Transmembrane</keyword>
<name>A0A1G4KH00_9SACH</name>
<evidence type="ECO:0000313" key="4">
    <source>
        <dbReference type="EMBL" id="SCV03788.1"/>
    </source>
</evidence>
<dbReference type="InterPro" id="IPR002208">
    <property type="entry name" value="SecY/SEC61-alpha"/>
</dbReference>
<comment type="similarity">
    <text evidence="1">Belongs to the SecY/SEC61-alpha family.</text>
</comment>
<feature type="transmembrane region" description="Helical" evidence="2">
    <location>
        <begin position="366"/>
        <end position="386"/>
    </location>
</feature>
<dbReference type="GO" id="GO:0015031">
    <property type="term" value="P:protein transport"/>
    <property type="evidence" value="ECO:0007669"/>
    <property type="project" value="InterPro"/>
</dbReference>
<feature type="transmembrane region" description="Helical" evidence="2">
    <location>
        <begin position="423"/>
        <end position="445"/>
    </location>
</feature>
<dbReference type="InterPro" id="IPR019561">
    <property type="entry name" value="Translocon_Sec61/SecY_plug_dom"/>
</dbReference>